<comment type="caution">
    <text evidence="6">The sequence shown here is derived from an EMBL/GenBank/DDBJ whole genome shotgun (WGS) entry which is preliminary data.</text>
</comment>
<dbReference type="PANTHER" id="PTHR10146:SF14">
    <property type="entry name" value="PYRIDOXAL PHOSPHATE HOMEOSTASIS PROTEIN"/>
    <property type="match status" value="1"/>
</dbReference>
<keyword evidence="1 2" id="KW-0663">Pyridoxal phosphate</keyword>
<organism evidence="6 7">
    <name type="scientific">Mycoemilia scoparia</name>
    <dbReference type="NCBI Taxonomy" id="417184"/>
    <lineage>
        <taxon>Eukaryota</taxon>
        <taxon>Fungi</taxon>
        <taxon>Fungi incertae sedis</taxon>
        <taxon>Zoopagomycota</taxon>
        <taxon>Kickxellomycotina</taxon>
        <taxon>Kickxellomycetes</taxon>
        <taxon>Kickxellales</taxon>
        <taxon>Kickxellaceae</taxon>
        <taxon>Mycoemilia</taxon>
    </lineage>
</organism>
<evidence type="ECO:0000256" key="4">
    <source>
        <dbReference type="RuleBase" id="RU004514"/>
    </source>
</evidence>
<dbReference type="Pfam" id="PF01168">
    <property type="entry name" value="Ala_racemase_N"/>
    <property type="match status" value="1"/>
</dbReference>
<dbReference type="InterPro" id="IPR011078">
    <property type="entry name" value="PyrdxlP_homeostasis"/>
</dbReference>
<feature type="modified residue" description="N6-(pyridoxal phosphate)lysine" evidence="2 3">
    <location>
        <position position="36"/>
    </location>
</feature>
<dbReference type="EMBL" id="JANBPU010000002">
    <property type="protein sequence ID" value="KAJ1922040.1"/>
    <property type="molecule type" value="Genomic_DNA"/>
</dbReference>
<proteinExistence type="inferred from homology"/>
<evidence type="ECO:0000313" key="6">
    <source>
        <dbReference type="EMBL" id="KAJ1922040.1"/>
    </source>
</evidence>
<evidence type="ECO:0000259" key="5">
    <source>
        <dbReference type="Pfam" id="PF01168"/>
    </source>
</evidence>
<name>A0A9W8A918_9FUNG</name>
<comment type="function">
    <text evidence="2">Pyridoxal 5'-phosphate (PLP)-binding protein, which may be involved in intracellular homeostatic regulation of pyridoxal 5'-phosphate (PLP), the active form of vitamin B6.</text>
</comment>
<dbReference type="OrthoDB" id="10264196at2759"/>
<dbReference type="PANTHER" id="PTHR10146">
    <property type="entry name" value="PROLINE SYNTHETASE CO-TRANSCRIBED BACTERIAL HOMOLOG PROTEIN"/>
    <property type="match status" value="1"/>
</dbReference>
<feature type="domain" description="Alanine racemase N-terminal" evidence="5">
    <location>
        <begin position="23"/>
        <end position="230"/>
    </location>
</feature>
<sequence>MSATDSQVLVENYKSIISVIESKKQSQDARLVAVSKYKPASDIGTLYKSGQLHFGENYVQELVSKAEVLPKEIKWHFIGGLQTNKCKALAAIPNLWAVETIGSEKHALKMNQACEAAGRKEPLNVFVQVNTSNEENKSGESSEKAIDLASFIEKNCSHLHLLGLMTIGSVENSNKEPNPDFLLMKNLQERLQKLIGRPVELSMGMSHDFEHALCLGSTNVRVGSSIFGQRAPKA</sequence>
<dbReference type="FunFam" id="3.20.20.10:FF:000007">
    <property type="entry name" value="Pyridoxal phosphate homeostasis protein"/>
    <property type="match status" value="1"/>
</dbReference>
<evidence type="ECO:0000313" key="7">
    <source>
        <dbReference type="Proteomes" id="UP001150538"/>
    </source>
</evidence>
<dbReference type="InterPro" id="IPR001608">
    <property type="entry name" value="Ala_racemase_N"/>
</dbReference>
<comment type="cofactor">
    <cofactor evidence="3">
        <name>pyridoxal 5'-phosphate</name>
        <dbReference type="ChEBI" id="CHEBI:597326"/>
    </cofactor>
</comment>
<dbReference type="NCBIfam" id="TIGR00044">
    <property type="entry name" value="YggS family pyridoxal phosphate-dependent enzyme"/>
    <property type="match status" value="1"/>
</dbReference>
<reference evidence="6" key="1">
    <citation type="submission" date="2022-07" db="EMBL/GenBank/DDBJ databases">
        <title>Phylogenomic reconstructions and comparative analyses of Kickxellomycotina fungi.</title>
        <authorList>
            <person name="Reynolds N.K."/>
            <person name="Stajich J.E."/>
            <person name="Barry K."/>
            <person name="Grigoriev I.V."/>
            <person name="Crous P."/>
            <person name="Smith M.E."/>
        </authorList>
    </citation>
    <scope>NUCLEOTIDE SEQUENCE</scope>
    <source>
        <strain evidence="6">NBRC 100468</strain>
    </source>
</reference>
<dbReference type="AlphaFoldDB" id="A0A9W8A918"/>
<protein>
    <recommendedName>
        <fullName evidence="2">Pyridoxal phosphate homeostasis protein</fullName>
        <shortName evidence="2">PLP homeostasis protein</shortName>
    </recommendedName>
</protein>
<dbReference type="PROSITE" id="PS01211">
    <property type="entry name" value="UPF0001"/>
    <property type="match status" value="1"/>
</dbReference>
<dbReference type="InterPro" id="IPR029066">
    <property type="entry name" value="PLP-binding_barrel"/>
</dbReference>
<dbReference type="Proteomes" id="UP001150538">
    <property type="component" value="Unassembled WGS sequence"/>
</dbReference>
<dbReference type="CDD" id="cd06822">
    <property type="entry name" value="PLPDE_III_YBL036c_euk"/>
    <property type="match status" value="1"/>
</dbReference>
<evidence type="ECO:0000256" key="1">
    <source>
        <dbReference type="ARBA" id="ARBA00022898"/>
    </source>
</evidence>
<evidence type="ECO:0000256" key="3">
    <source>
        <dbReference type="PIRSR" id="PIRSR004848-1"/>
    </source>
</evidence>
<dbReference type="PIRSF" id="PIRSF004848">
    <property type="entry name" value="YBL036c_PLPDEIII"/>
    <property type="match status" value="1"/>
</dbReference>
<evidence type="ECO:0000256" key="2">
    <source>
        <dbReference type="HAMAP-Rule" id="MF_03225"/>
    </source>
</evidence>
<dbReference type="Gene3D" id="3.20.20.10">
    <property type="entry name" value="Alanine racemase"/>
    <property type="match status" value="1"/>
</dbReference>
<gene>
    <name evidence="6" type="ORF">H4219_000387</name>
</gene>
<accession>A0A9W8A918</accession>
<dbReference type="SUPFAM" id="SSF51419">
    <property type="entry name" value="PLP-binding barrel"/>
    <property type="match status" value="1"/>
</dbReference>
<dbReference type="HAMAP" id="MF_02087">
    <property type="entry name" value="PLP_homeostasis"/>
    <property type="match status" value="1"/>
</dbReference>
<keyword evidence="7" id="KW-1185">Reference proteome</keyword>
<dbReference type="GO" id="GO:0030170">
    <property type="term" value="F:pyridoxal phosphate binding"/>
    <property type="evidence" value="ECO:0007669"/>
    <property type="project" value="UniProtKB-UniRule"/>
</dbReference>
<comment type="similarity">
    <text evidence="2 4">Belongs to the pyridoxal phosphate-binding protein YggS/PROSC family.</text>
</comment>